<feature type="transmembrane region" description="Helical" evidence="12">
    <location>
        <begin position="48"/>
        <end position="65"/>
    </location>
</feature>
<keyword evidence="3" id="KW-1003">Cell membrane</keyword>
<keyword evidence="10 14" id="KW-0503">Monooxygenase</keyword>
<evidence type="ECO:0000313" key="14">
    <source>
        <dbReference type="EMBL" id="SFD73398.1"/>
    </source>
</evidence>
<dbReference type="GO" id="GO:0046872">
    <property type="term" value="F:metal ion binding"/>
    <property type="evidence" value="ECO:0007669"/>
    <property type="project" value="UniProtKB-KW"/>
</dbReference>
<evidence type="ECO:0000259" key="13">
    <source>
        <dbReference type="Pfam" id="PF00487"/>
    </source>
</evidence>
<evidence type="ECO:0000256" key="8">
    <source>
        <dbReference type="ARBA" id="ARBA00023002"/>
    </source>
</evidence>
<sequence>MSDTPLIPADRVRRLSAALPFWMSLLLLPALWLGAALGGLWVLLPPLMAWYLFSALDAALGLNTDNADPSIEESQLFWYRLVTLVWVPAQAASLFALLWYVPRAGHLDTAEAIGVFFGMGVLSGTIGINYAHELMHQRNAWERRLGDLLLAMVLYSHFRSEHLLVHHRYVGTPRDPVTARYNEGFHRFYPRVLRQSLTSAFKAERDMLARRGLPWTHRRNPFWVYWTLQGGCLLAAAALGGWAGLGLFLVQAGVAIWQLELVNYIEHYGLTRKHLGDGKYEHVKPRHSWNAAYTASNWLLINLQRHSDHHYKPDRRFPLLQNYSEEEAPQLPYGYPLMTMAAMIPPLWRRVMNPRVRAWRRTFYPEIEDWRPYNRHATPLPR</sequence>
<comment type="subcellular location">
    <subcellularLocation>
        <location evidence="1">Cell inner membrane</location>
        <topology evidence="1">Multi-pass membrane protein</topology>
    </subcellularLocation>
</comment>
<dbReference type="CDD" id="cd03512">
    <property type="entry name" value="Alkane-hydroxylase"/>
    <property type="match status" value="1"/>
</dbReference>
<reference evidence="14 15" key="1">
    <citation type="submission" date="2016-10" db="EMBL/GenBank/DDBJ databases">
        <authorList>
            <person name="Varghese N."/>
            <person name="Submissions S."/>
        </authorList>
    </citation>
    <scope>NUCLEOTIDE SEQUENCE [LARGE SCALE GENOMIC DNA]</scope>
    <source>
        <strain evidence="15">YIM D21,KCTC 23444,ACCC 10710</strain>
    </source>
</reference>
<evidence type="ECO:0000256" key="7">
    <source>
        <dbReference type="ARBA" id="ARBA00022989"/>
    </source>
</evidence>
<evidence type="ECO:0000313" key="15">
    <source>
        <dbReference type="Proteomes" id="UP000325289"/>
    </source>
</evidence>
<evidence type="ECO:0000256" key="10">
    <source>
        <dbReference type="ARBA" id="ARBA00023033"/>
    </source>
</evidence>
<dbReference type="InterPro" id="IPR005804">
    <property type="entry name" value="FA_desaturase_dom"/>
</dbReference>
<evidence type="ECO:0000256" key="3">
    <source>
        <dbReference type="ARBA" id="ARBA00022475"/>
    </source>
</evidence>
<name>A0A1I1UUQ1_9RHOB</name>
<feature type="transmembrane region" description="Helical" evidence="12">
    <location>
        <begin position="223"/>
        <end position="250"/>
    </location>
</feature>
<dbReference type="Pfam" id="PF00487">
    <property type="entry name" value="FA_desaturase"/>
    <property type="match status" value="1"/>
</dbReference>
<dbReference type="AlphaFoldDB" id="A0A1I1UUQ1"/>
<evidence type="ECO:0000256" key="12">
    <source>
        <dbReference type="SAM" id="Phobius"/>
    </source>
</evidence>
<feature type="transmembrane region" description="Helical" evidence="12">
    <location>
        <begin position="21"/>
        <end position="42"/>
    </location>
</feature>
<keyword evidence="8" id="KW-0560">Oxidoreductase</keyword>
<feature type="transmembrane region" description="Helical" evidence="12">
    <location>
        <begin position="112"/>
        <end position="131"/>
    </location>
</feature>
<feature type="transmembrane region" description="Helical" evidence="12">
    <location>
        <begin position="77"/>
        <end position="100"/>
    </location>
</feature>
<keyword evidence="4" id="KW-0997">Cell inner membrane</keyword>
<comment type="similarity">
    <text evidence="2">Belongs to the fatty acid desaturase type 1 family. AlkB subfamily.</text>
</comment>
<dbReference type="GO" id="GO:0005886">
    <property type="term" value="C:plasma membrane"/>
    <property type="evidence" value="ECO:0007669"/>
    <property type="project" value="UniProtKB-SubCell"/>
</dbReference>
<dbReference type="InterPro" id="IPR033885">
    <property type="entry name" value="AlkB/XylM"/>
</dbReference>
<proteinExistence type="inferred from homology"/>
<dbReference type="Proteomes" id="UP000325289">
    <property type="component" value="Unassembled WGS sequence"/>
</dbReference>
<evidence type="ECO:0000256" key="4">
    <source>
        <dbReference type="ARBA" id="ARBA00022519"/>
    </source>
</evidence>
<keyword evidence="7 12" id="KW-1133">Transmembrane helix</keyword>
<keyword evidence="15" id="KW-1185">Reference proteome</keyword>
<evidence type="ECO:0000256" key="5">
    <source>
        <dbReference type="ARBA" id="ARBA00022692"/>
    </source>
</evidence>
<accession>A0A1I1UUQ1</accession>
<gene>
    <name evidence="14" type="ORF">SAMN04515678_102482</name>
</gene>
<organism evidence="14 15">
    <name type="scientific">Roseivivax sediminis</name>
    <dbReference type="NCBI Taxonomy" id="936889"/>
    <lineage>
        <taxon>Bacteria</taxon>
        <taxon>Pseudomonadati</taxon>
        <taxon>Pseudomonadota</taxon>
        <taxon>Alphaproteobacteria</taxon>
        <taxon>Rhodobacterales</taxon>
        <taxon>Roseobacteraceae</taxon>
        <taxon>Roseivivax</taxon>
    </lineage>
</organism>
<keyword evidence="6" id="KW-0479">Metal-binding</keyword>
<dbReference type="EMBL" id="FOMS01000002">
    <property type="protein sequence ID" value="SFD73398.1"/>
    <property type="molecule type" value="Genomic_DNA"/>
</dbReference>
<keyword evidence="5 12" id="KW-0812">Transmembrane</keyword>
<evidence type="ECO:0000256" key="11">
    <source>
        <dbReference type="ARBA" id="ARBA00023136"/>
    </source>
</evidence>
<dbReference type="PANTHER" id="PTHR38674">
    <property type="entry name" value="ALKANE 1-MONOOXYGENASE 1"/>
    <property type="match status" value="1"/>
</dbReference>
<evidence type="ECO:0000256" key="2">
    <source>
        <dbReference type="ARBA" id="ARBA00010823"/>
    </source>
</evidence>
<protein>
    <submittedName>
        <fullName evidence="14">Alkane 1-monooxygenase</fullName>
    </submittedName>
</protein>
<evidence type="ECO:0000256" key="6">
    <source>
        <dbReference type="ARBA" id="ARBA00022723"/>
    </source>
</evidence>
<keyword evidence="11 12" id="KW-0472">Membrane</keyword>
<dbReference type="OrthoDB" id="4759734at2"/>
<keyword evidence="9" id="KW-0408">Iron</keyword>
<evidence type="ECO:0000256" key="1">
    <source>
        <dbReference type="ARBA" id="ARBA00004429"/>
    </source>
</evidence>
<feature type="domain" description="Fatty acid desaturase" evidence="13">
    <location>
        <begin position="113"/>
        <end position="339"/>
    </location>
</feature>
<dbReference type="RefSeq" id="WP_149754843.1">
    <property type="nucleotide sequence ID" value="NZ_FOMS01000002.1"/>
</dbReference>
<dbReference type="GO" id="GO:0004497">
    <property type="term" value="F:monooxygenase activity"/>
    <property type="evidence" value="ECO:0007669"/>
    <property type="project" value="UniProtKB-KW"/>
</dbReference>
<dbReference type="PANTHER" id="PTHR38674:SF1">
    <property type="entry name" value="ALKANE 1-MONOOXYGENASE 1"/>
    <property type="match status" value="1"/>
</dbReference>
<dbReference type="GO" id="GO:0006629">
    <property type="term" value="P:lipid metabolic process"/>
    <property type="evidence" value="ECO:0007669"/>
    <property type="project" value="InterPro"/>
</dbReference>
<evidence type="ECO:0000256" key="9">
    <source>
        <dbReference type="ARBA" id="ARBA00023004"/>
    </source>
</evidence>